<dbReference type="OrthoDB" id="2467131at2"/>
<dbReference type="EMBL" id="RHHR01000080">
    <property type="protein sequence ID" value="RNB64882.1"/>
    <property type="molecule type" value="Genomic_DNA"/>
</dbReference>
<dbReference type="PROSITE" id="PS51257">
    <property type="entry name" value="PROKAR_LIPOPROTEIN"/>
    <property type="match status" value="1"/>
</dbReference>
<comment type="caution">
    <text evidence="3">The sequence shown here is derived from an EMBL/GenBank/DDBJ whole genome shotgun (WGS) entry which is preliminary data.</text>
</comment>
<keyword evidence="4" id="KW-1185">Reference proteome</keyword>
<evidence type="ECO:0000313" key="4">
    <source>
        <dbReference type="Proteomes" id="UP000282028"/>
    </source>
</evidence>
<proteinExistence type="predicted"/>
<evidence type="ECO:0000256" key="2">
    <source>
        <dbReference type="SAM" id="SignalP"/>
    </source>
</evidence>
<evidence type="ECO:0000313" key="3">
    <source>
        <dbReference type="EMBL" id="RNB64882.1"/>
    </source>
</evidence>
<name>A0A3M8BN73_9BACL</name>
<keyword evidence="2" id="KW-0732">Signal</keyword>
<sequence>MKQLVTLLLLAMILLVMGCTKQVTEPQEQAETVSEAPGTDASSAPGAQAQTVVAEAKSAEWVANRLLEISNHYFEQLEEAQTYDLPYEDFRKNLRSHMTDHFMDLEQLEEFYKVRTGLTAMYLFYYEPGALEARTKILEQTSDRIVVQNMGFANELNSGYYEISTLINSEGKWLLDERQREEIPKEGFQLSIEEATTYMKQFPRFENPVTSVQYVGTKTMENTPGEFGRFYQFDCEGTTYYISSVDGYVMKAI</sequence>
<dbReference type="Proteomes" id="UP000282028">
    <property type="component" value="Unassembled WGS sequence"/>
</dbReference>
<feature type="chain" id="PRO_5038808311" description="DUF5105 domain-containing protein" evidence="2">
    <location>
        <begin position="19"/>
        <end position="253"/>
    </location>
</feature>
<feature type="signal peptide" evidence="2">
    <location>
        <begin position="1"/>
        <end position="18"/>
    </location>
</feature>
<reference evidence="3 4" key="1">
    <citation type="submission" date="2018-10" db="EMBL/GenBank/DDBJ databases">
        <title>Phylogenomics of Brevibacillus.</title>
        <authorList>
            <person name="Dunlap C."/>
        </authorList>
    </citation>
    <scope>NUCLEOTIDE SEQUENCE [LARGE SCALE GENOMIC DNA]</scope>
    <source>
        <strain evidence="3 4">JCM 12215</strain>
    </source>
</reference>
<evidence type="ECO:0008006" key="5">
    <source>
        <dbReference type="Google" id="ProtNLM"/>
    </source>
</evidence>
<dbReference type="AlphaFoldDB" id="A0A3M8BN73"/>
<protein>
    <recommendedName>
        <fullName evidence="5">DUF5105 domain-containing protein</fullName>
    </recommendedName>
</protein>
<gene>
    <name evidence="3" type="ORF">EDM52_23960</name>
</gene>
<organism evidence="3 4">
    <name type="scientific">Brevibacillus invocatus</name>
    <dbReference type="NCBI Taxonomy" id="173959"/>
    <lineage>
        <taxon>Bacteria</taxon>
        <taxon>Bacillati</taxon>
        <taxon>Bacillota</taxon>
        <taxon>Bacilli</taxon>
        <taxon>Bacillales</taxon>
        <taxon>Paenibacillaceae</taxon>
        <taxon>Brevibacillus</taxon>
    </lineage>
</organism>
<feature type="region of interest" description="Disordered" evidence="1">
    <location>
        <begin position="27"/>
        <end position="49"/>
    </location>
</feature>
<accession>A0A3M8BN73</accession>
<evidence type="ECO:0000256" key="1">
    <source>
        <dbReference type="SAM" id="MobiDB-lite"/>
    </source>
</evidence>
<dbReference type="RefSeq" id="WP_122911408.1">
    <property type="nucleotide sequence ID" value="NZ_CBCSBE010000049.1"/>
</dbReference>